<dbReference type="EMBL" id="CM004469">
    <property type="protein sequence ID" value="OCT91481.1"/>
    <property type="molecule type" value="Genomic_DNA"/>
</dbReference>
<gene>
    <name evidence="1" type="ORF">XELAEV_18014535mg</name>
</gene>
<evidence type="ECO:0000313" key="1">
    <source>
        <dbReference type="EMBL" id="OCT91481.1"/>
    </source>
</evidence>
<dbReference type="Proteomes" id="UP000694892">
    <property type="component" value="Chromosome 2S"/>
</dbReference>
<protein>
    <submittedName>
        <fullName evidence="1">Uncharacterized protein</fullName>
    </submittedName>
</protein>
<organism evidence="1 2">
    <name type="scientific">Xenopus laevis</name>
    <name type="common">African clawed frog</name>
    <dbReference type="NCBI Taxonomy" id="8355"/>
    <lineage>
        <taxon>Eukaryota</taxon>
        <taxon>Metazoa</taxon>
        <taxon>Chordata</taxon>
        <taxon>Craniata</taxon>
        <taxon>Vertebrata</taxon>
        <taxon>Euteleostomi</taxon>
        <taxon>Amphibia</taxon>
        <taxon>Batrachia</taxon>
        <taxon>Anura</taxon>
        <taxon>Pipoidea</taxon>
        <taxon>Pipidae</taxon>
        <taxon>Xenopodinae</taxon>
        <taxon>Xenopus</taxon>
        <taxon>Xenopus</taxon>
    </lineage>
</organism>
<dbReference type="AlphaFoldDB" id="A0A974DIA9"/>
<accession>A0A974DIA9</accession>
<evidence type="ECO:0000313" key="2">
    <source>
        <dbReference type="Proteomes" id="UP000694892"/>
    </source>
</evidence>
<proteinExistence type="predicted"/>
<sequence length="85" mass="9700">MHSAIGDSGGGCVTVFHGRFTVWCIATEMDCLLNCGFPAILFSPKTHICYNFHQTWIALMLERICVPNDYPEGILPPLHHWRKRK</sequence>
<reference evidence="2" key="1">
    <citation type="journal article" date="2016" name="Nature">
        <title>Genome evolution in the allotetraploid frog Xenopus laevis.</title>
        <authorList>
            <person name="Session A.M."/>
            <person name="Uno Y."/>
            <person name="Kwon T."/>
            <person name="Chapman J.A."/>
            <person name="Toyoda A."/>
            <person name="Takahashi S."/>
            <person name="Fukui A."/>
            <person name="Hikosaka A."/>
            <person name="Suzuki A."/>
            <person name="Kondo M."/>
            <person name="van Heeringen S.J."/>
            <person name="Quigley I."/>
            <person name="Heinz S."/>
            <person name="Ogino H."/>
            <person name="Ochi H."/>
            <person name="Hellsten U."/>
            <person name="Lyons J.B."/>
            <person name="Simakov O."/>
            <person name="Putnam N."/>
            <person name="Stites J."/>
            <person name="Kuroki Y."/>
            <person name="Tanaka T."/>
            <person name="Michiue T."/>
            <person name="Watanabe M."/>
            <person name="Bogdanovic O."/>
            <person name="Lister R."/>
            <person name="Georgiou G."/>
            <person name="Paranjpe S.S."/>
            <person name="van Kruijsbergen I."/>
            <person name="Shu S."/>
            <person name="Carlson J."/>
            <person name="Kinoshita T."/>
            <person name="Ohta Y."/>
            <person name="Mawaribuchi S."/>
            <person name="Jenkins J."/>
            <person name="Grimwood J."/>
            <person name="Schmutz J."/>
            <person name="Mitros T."/>
            <person name="Mozaffari S.V."/>
            <person name="Suzuki Y."/>
            <person name="Haramoto Y."/>
            <person name="Yamamoto T.S."/>
            <person name="Takagi C."/>
            <person name="Heald R."/>
            <person name="Miller K."/>
            <person name="Haudenschild C."/>
            <person name="Kitzman J."/>
            <person name="Nakayama T."/>
            <person name="Izutsu Y."/>
            <person name="Robert J."/>
            <person name="Fortriede J."/>
            <person name="Burns K."/>
            <person name="Lotay V."/>
            <person name="Karimi K."/>
            <person name="Yasuoka Y."/>
            <person name="Dichmann D.S."/>
            <person name="Flajnik M.F."/>
            <person name="Houston D.W."/>
            <person name="Shendure J."/>
            <person name="DuPasquier L."/>
            <person name="Vize P.D."/>
            <person name="Zorn A.M."/>
            <person name="Ito M."/>
            <person name="Marcotte E.M."/>
            <person name="Wallingford J.B."/>
            <person name="Ito Y."/>
            <person name="Asashima M."/>
            <person name="Ueno N."/>
            <person name="Matsuda Y."/>
            <person name="Veenstra G.J."/>
            <person name="Fujiyama A."/>
            <person name="Harland R.M."/>
            <person name="Taira M."/>
            <person name="Rokhsar D.S."/>
        </authorList>
    </citation>
    <scope>NUCLEOTIDE SEQUENCE [LARGE SCALE GENOMIC DNA]</scope>
    <source>
        <strain evidence="2">J</strain>
    </source>
</reference>
<name>A0A974DIA9_XENLA</name>